<sequence length="257" mass="28295">MEININCDLGEKSKFHSIENDPELLNIVNSANIACGYHAGDVDTMNMVIKISKSNGVSIGAHPSFNDPENFGRKKINLSASEITKLIVDQYEILQKIAEKHKENVTHIKPHGALNNMACEDIELANTIAKAINSVDKNIIFLVPTGSKMEIAAKKLNMKIACEIFADRNYEDDGNLVSRAKDHALITDPEIAKKHVLSMVKNQALNCFSGKQIPCKIDSVCIHGDNRSSLATAKSIKENLLSNGLILKPLNKMKKFS</sequence>
<dbReference type="Pfam" id="PF03746">
    <property type="entry name" value="LamB_YcsF"/>
    <property type="match status" value="1"/>
</dbReference>
<accession>A0A381WPH5</accession>
<dbReference type="PANTHER" id="PTHR30292:SF0">
    <property type="entry name" value="5-OXOPROLINASE SUBUNIT A"/>
    <property type="match status" value="1"/>
</dbReference>
<evidence type="ECO:0000313" key="1">
    <source>
        <dbReference type="EMBL" id="SVA54426.1"/>
    </source>
</evidence>
<evidence type="ECO:0008006" key="2">
    <source>
        <dbReference type="Google" id="ProtNLM"/>
    </source>
</evidence>
<dbReference type="PANTHER" id="PTHR30292">
    <property type="entry name" value="UNCHARACTERIZED PROTEIN YBGL-RELATED"/>
    <property type="match status" value="1"/>
</dbReference>
<dbReference type="EMBL" id="UINC01012465">
    <property type="protein sequence ID" value="SVA54426.1"/>
    <property type="molecule type" value="Genomic_DNA"/>
</dbReference>
<dbReference type="AlphaFoldDB" id="A0A381WPH5"/>
<gene>
    <name evidence="1" type="ORF">METZ01_LOCUS107280</name>
</gene>
<dbReference type="NCBIfam" id="NF003816">
    <property type="entry name" value="PRK05406.1-5"/>
    <property type="match status" value="1"/>
</dbReference>
<proteinExistence type="predicted"/>
<dbReference type="InterPro" id="IPR011330">
    <property type="entry name" value="Glyco_hydro/deAcase_b/a-brl"/>
</dbReference>
<dbReference type="CDD" id="cd10787">
    <property type="entry name" value="LamB_YcsF_like"/>
    <property type="match status" value="1"/>
</dbReference>
<protein>
    <recommendedName>
        <fullName evidence="2">LamB/YcsF family protein</fullName>
    </recommendedName>
</protein>
<reference evidence="1" key="1">
    <citation type="submission" date="2018-05" db="EMBL/GenBank/DDBJ databases">
        <authorList>
            <person name="Lanie J.A."/>
            <person name="Ng W.-L."/>
            <person name="Kazmierczak K.M."/>
            <person name="Andrzejewski T.M."/>
            <person name="Davidsen T.M."/>
            <person name="Wayne K.J."/>
            <person name="Tettelin H."/>
            <person name="Glass J.I."/>
            <person name="Rusch D."/>
            <person name="Podicherti R."/>
            <person name="Tsui H.-C.T."/>
            <person name="Winkler M.E."/>
        </authorList>
    </citation>
    <scope>NUCLEOTIDE SEQUENCE</scope>
</reference>
<dbReference type="GO" id="GO:0005975">
    <property type="term" value="P:carbohydrate metabolic process"/>
    <property type="evidence" value="ECO:0007669"/>
    <property type="project" value="InterPro"/>
</dbReference>
<dbReference type="Gene3D" id="3.20.20.370">
    <property type="entry name" value="Glycoside hydrolase/deacetylase"/>
    <property type="match status" value="1"/>
</dbReference>
<name>A0A381WPH5_9ZZZZ</name>
<dbReference type="SUPFAM" id="SSF88713">
    <property type="entry name" value="Glycoside hydrolase/deacetylase"/>
    <property type="match status" value="1"/>
</dbReference>
<dbReference type="InterPro" id="IPR005501">
    <property type="entry name" value="LamB/YcsF/PxpA-like"/>
</dbReference>
<dbReference type="NCBIfam" id="NF003814">
    <property type="entry name" value="PRK05406.1-3"/>
    <property type="match status" value="1"/>
</dbReference>
<organism evidence="1">
    <name type="scientific">marine metagenome</name>
    <dbReference type="NCBI Taxonomy" id="408172"/>
    <lineage>
        <taxon>unclassified sequences</taxon>
        <taxon>metagenomes</taxon>
        <taxon>ecological metagenomes</taxon>
    </lineage>
</organism>